<dbReference type="SUPFAM" id="SSF55073">
    <property type="entry name" value="Nucleotide cyclase"/>
    <property type="match status" value="1"/>
</dbReference>
<dbReference type="SUPFAM" id="SSF55785">
    <property type="entry name" value="PYP-like sensor domain (PAS domain)"/>
    <property type="match status" value="1"/>
</dbReference>
<dbReference type="PANTHER" id="PTHR44757">
    <property type="entry name" value="DIGUANYLATE CYCLASE DGCP"/>
    <property type="match status" value="1"/>
</dbReference>
<dbReference type="InterPro" id="IPR001633">
    <property type="entry name" value="EAL_dom"/>
</dbReference>
<comment type="caution">
    <text evidence="5">The sequence shown here is derived from an EMBL/GenBank/DDBJ whole genome shotgun (WGS) entry which is preliminary data.</text>
</comment>
<dbReference type="InterPro" id="IPR001610">
    <property type="entry name" value="PAC"/>
</dbReference>
<dbReference type="PROSITE" id="PS50887">
    <property type="entry name" value="GGDEF"/>
    <property type="match status" value="1"/>
</dbReference>
<dbReference type="InterPro" id="IPR000160">
    <property type="entry name" value="GGDEF_dom"/>
</dbReference>
<dbReference type="InterPro" id="IPR052155">
    <property type="entry name" value="Biofilm_reg_signaling"/>
</dbReference>
<name>A0A7W7FR07_9PSEU</name>
<dbReference type="InterPro" id="IPR035919">
    <property type="entry name" value="EAL_sf"/>
</dbReference>
<dbReference type="InterPro" id="IPR000700">
    <property type="entry name" value="PAS-assoc_C"/>
</dbReference>
<dbReference type="InterPro" id="IPR035965">
    <property type="entry name" value="PAS-like_dom_sf"/>
</dbReference>
<dbReference type="Gene3D" id="3.30.70.270">
    <property type="match status" value="1"/>
</dbReference>
<dbReference type="NCBIfam" id="TIGR00254">
    <property type="entry name" value="GGDEF"/>
    <property type="match status" value="1"/>
</dbReference>
<dbReference type="InterPro" id="IPR029787">
    <property type="entry name" value="Nucleotide_cyclase"/>
</dbReference>
<dbReference type="PROSITE" id="PS50883">
    <property type="entry name" value="EAL"/>
    <property type="match status" value="1"/>
</dbReference>
<dbReference type="Pfam" id="PF08448">
    <property type="entry name" value="PAS_4"/>
    <property type="match status" value="1"/>
</dbReference>
<dbReference type="SUPFAM" id="SSF141868">
    <property type="entry name" value="EAL domain-like"/>
    <property type="match status" value="1"/>
</dbReference>
<dbReference type="Proteomes" id="UP000533598">
    <property type="component" value="Unassembled WGS sequence"/>
</dbReference>
<dbReference type="CDD" id="cd01949">
    <property type="entry name" value="GGDEF"/>
    <property type="match status" value="1"/>
</dbReference>
<protein>
    <submittedName>
        <fullName evidence="5">Diguanylate cyclase (GGDEF)-like protein/PAS domain S-box-containing protein</fullName>
    </submittedName>
</protein>
<organism evidence="5 6">
    <name type="scientific">Crossiella cryophila</name>
    <dbReference type="NCBI Taxonomy" id="43355"/>
    <lineage>
        <taxon>Bacteria</taxon>
        <taxon>Bacillati</taxon>
        <taxon>Actinomycetota</taxon>
        <taxon>Actinomycetes</taxon>
        <taxon>Pseudonocardiales</taxon>
        <taxon>Pseudonocardiaceae</taxon>
        <taxon>Crossiella</taxon>
    </lineage>
</organism>
<dbReference type="SMART" id="SM00086">
    <property type="entry name" value="PAC"/>
    <property type="match status" value="1"/>
</dbReference>
<feature type="domain" description="PAC" evidence="2">
    <location>
        <begin position="224"/>
        <end position="276"/>
    </location>
</feature>
<evidence type="ECO:0000259" key="2">
    <source>
        <dbReference type="PROSITE" id="PS50113"/>
    </source>
</evidence>
<evidence type="ECO:0000259" key="1">
    <source>
        <dbReference type="PROSITE" id="PS50112"/>
    </source>
</evidence>
<dbReference type="PROSITE" id="PS50113">
    <property type="entry name" value="PAC"/>
    <property type="match status" value="1"/>
</dbReference>
<dbReference type="PROSITE" id="PS50112">
    <property type="entry name" value="PAS"/>
    <property type="match status" value="1"/>
</dbReference>
<dbReference type="Pfam" id="PF00990">
    <property type="entry name" value="GGDEF"/>
    <property type="match status" value="1"/>
</dbReference>
<feature type="domain" description="EAL" evidence="3">
    <location>
        <begin position="450"/>
        <end position="705"/>
    </location>
</feature>
<dbReference type="CDD" id="cd00130">
    <property type="entry name" value="PAS"/>
    <property type="match status" value="1"/>
</dbReference>
<evidence type="ECO:0000313" key="6">
    <source>
        <dbReference type="Proteomes" id="UP000533598"/>
    </source>
</evidence>
<evidence type="ECO:0000259" key="4">
    <source>
        <dbReference type="PROSITE" id="PS50887"/>
    </source>
</evidence>
<dbReference type="InterPro" id="IPR000014">
    <property type="entry name" value="PAS"/>
</dbReference>
<dbReference type="SMART" id="SM00091">
    <property type="entry name" value="PAS"/>
    <property type="match status" value="1"/>
</dbReference>
<keyword evidence="6" id="KW-1185">Reference proteome</keyword>
<reference evidence="5 6" key="1">
    <citation type="submission" date="2020-08" db="EMBL/GenBank/DDBJ databases">
        <title>Sequencing the genomes of 1000 actinobacteria strains.</title>
        <authorList>
            <person name="Klenk H.-P."/>
        </authorList>
    </citation>
    <scope>NUCLEOTIDE SEQUENCE [LARGE SCALE GENOMIC DNA]</scope>
    <source>
        <strain evidence="5 6">DSM 44230</strain>
    </source>
</reference>
<dbReference type="PANTHER" id="PTHR44757:SF2">
    <property type="entry name" value="BIOFILM ARCHITECTURE MAINTENANCE PROTEIN MBAA"/>
    <property type="match status" value="1"/>
</dbReference>
<dbReference type="InterPro" id="IPR043128">
    <property type="entry name" value="Rev_trsase/Diguanyl_cyclase"/>
</dbReference>
<dbReference type="CDD" id="cd01948">
    <property type="entry name" value="EAL"/>
    <property type="match status" value="1"/>
</dbReference>
<gene>
    <name evidence="5" type="ORF">HNR67_000825</name>
</gene>
<evidence type="ECO:0000313" key="5">
    <source>
        <dbReference type="EMBL" id="MBB4674707.1"/>
    </source>
</evidence>
<dbReference type="Pfam" id="PF00563">
    <property type="entry name" value="EAL"/>
    <property type="match status" value="1"/>
</dbReference>
<dbReference type="InterPro" id="IPR013656">
    <property type="entry name" value="PAS_4"/>
</dbReference>
<sequence length="705" mass="76760">MTDGADRTHQACARFARSWVRAIAGTSYVSLGLAETEQLLLAHTERLVQALFADPFRATPAREIGFQLVQAHFTGIETLSRTVALLGDEFLGELRVEPDERLQARIAALQGALAAGYAQALRERTLDEQEAIRQAVLDARDAAEHARRASEARFRAVFTEAAIGIGILDTNGRFLDANASLQHMLDYSLEELCQRKGHDVLYPQDRVDLRDMCASVASGARDHVRLDSRLTRRDGQEIWTHITVSLIRDEQGAPRYVVAMIEDVTDRHLLQTRLVHQALHDPLTGLSNRALFLDELATAFARKEPQARIGLCYLDLDGFKVINDSLGHDIGDQLLVAVARRLDDCVSGPGRLVARMGGDEFVILLDGTTGDDEVIAVAEQVLDALVEPIKVAGHELSISASIGIVERPTSVACPADLMRDADITLYWAKADGKSRWALFDSERNAREVARFTLSATMPAALERGEFYVDYQPLVRLTDTAVVGVEALVRWQHPEFGRLGPDRFIELAEETGLIVSLGRWVLEQACRQARSWIDEFGAAAPFVSVNLAVRQLRDAGLVGDVARILAESGLPPGKLQLELTESAIMGNAAEPLDALCALSDMGVRIAIDDFGTGYSNLAYLRHLPVHELKIAGSFVEGLRAAAAGDEVDQQIVATLVSLAHALGLTVTAEGVETTTQAERLRAIGCDSGQGWLFAKPGPPASIDGLL</sequence>
<dbReference type="AlphaFoldDB" id="A0A7W7FR07"/>
<proteinExistence type="predicted"/>
<evidence type="ECO:0000259" key="3">
    <source>
        <dbReference type="PROSITE" id="PS50883"/>
    </source>
</evidence>
<feature type="domain" description="PAS" evidence="1">
    <location>
        <begin position="150"/>
        <end position="220"/>
    </location>
</feature>
<accession>A0A7W7FR07</accession>
<dbReference type="EMBL" id="JACHMH010000001">
    <property type="protein sequence ID" value="MBB4674707.1"/>
    <property type="molecule type" value="Genomic_DNA"/>
</dbReference>
<dbReference type="Gene3D" id="3.20.20.450">
    <property type="entry name" value="EAL domain"/>
    <property type="match status" value="1"/>
</dbReference>
<dbReference type="RefSeq" id="WP_312986397.1">
    <property type="nucleotide sequence ID" value="NZ_BAAAUI010000024.1"/>
</dbReference>
<dbReference type="NCBIfam" id="TIGR00229">
    <property type="entry name" value="sensory_box"/>
    <property type="match status" value="1"/>
</dbReference>
<dbReference type="Gene3D" id="3.30.450.20">
    <property type="entry name" value="PAS domain"/>
    <property type="match status" value="1"/>
</dbReference>
<dbReference type="SMART" id="SM00052">
    <property type="entry name" value="EAL"/>
    <property type="match status" value="1"/>
</dbReference>
<dbReference type="SMART" id="SM00267">
    <property type="entry name" value="GGDEF"/>
    <property type="match status" value="1"/>
</dbReference>
<feature type="domain" description="GGDEF" evidence="4">
    <location>
        <begin position="307"/>
        <end position="441"/>
    </location>
</feature>